<dbReference type="RefSeq" id="WP_106715371.1">
    <property type="nucleotide sequence ID" value="NZ_JACHXT010000004.1"/>
</dbReference>
<keyword evidence="3" id="KW-1185">Reference proteome</keyword>
<feature type="region of interest" description="Disordered" evidence="1">
    <location>
        <begin position="260"/>
        <end position="296"/>
    </location>
</feature>
<sequence length="296" mass="31013">MRQLPLYVLTVLVALGLVYAFVAPFSGAIETRVGTQGVDITPENFELPDEMTGVAPEVAQEAVQPQGRVTSPQARQIDPDAMASSDSATAPLERVEPRAPLSVPETMAGNPPVVSAPESPPAPVDGTAKPTLLHRPVATAAGTIEAAGYRIALDGVEAVHPDETCNFEGGNAWPCGMAARTAFRNWLRSRAIECNVPGQPPNDVVATHCKLGDMDIAGWLVQNGWARAKDGTPMAEMMKKAEEAKLGIFGSPPAALPASANLPIPSISDVPEPQAEPLLAPPPLAVPNAPFPPRPE</sequence>
<name>A0A2P7B0R7_9HYPH</name>
<evidence type="ECO:0000313" key="2">
    <source>
        <dbReference type="EMBL" id="PSH60058.1"/>
    </source>
</evidence>
<accession>A0A2P7B0R7</accession>
<dbReference type="InterPro" id="IPR035437">
    <property type="entry name" value="SNase_OB-fold_sf"/>
</dbReference>
<proteinExistence type="predicted"/>
<gene>
    <name evidence="2" type="ORF">CU100_04905</name>
</gene>
<comment type="caution">
    <text evidence="2">The sequence shown here is derived from an EMBL/GenBank/DDBJ whole genome shotgun (WGS) entry which is preliminary data.</text>
</comment>
<feature type="region of interest" description="Disordered" evidence="1">
    <location>
        <begin position="62"/>
        <end position="123"/>
    </location>
</feature>
<protein>
    <recommendedName>
        <fullName evidence="4">Thermonuclease family protein</fullName>
    </recommendedName>
</protein>
<dbReference type="EMBL" id="PGGN01000001">
    <property type="protein sequence ID" value="PSH60058.1"/>
    <property type="molecule type" value="Genomic_DNA"/>
</dbReference>
<feature type="compositionally biased region" description="Low complexity" evidence="1">
    <location>
        <begin position="260"/>
        <end position="278"/>
    </location>
</feature>
<reference evidence="3" key="1">
    <citation type="submission" date="2017-11" db="EMBL/GenBank/DDBJ databases">
        <authorList>
            <person name="Kuznetsova I."/>
            <person name="Sazanova A."/>
            <person name="Chirak E."/>
            <person name="Safronova V."/>
            <person name="Willems A."/>
        </authorList>
    </citation>
    <scope>NUCLEOTIDE SEQUENCE [LARGE SCALE GENOMIC DNA]</scope>
    <source>
        <strain evidence="3">PEPV15</strain>
    </source>
</reference>
<dbReference type="Gene3D" id="2.40.50.90">
    <property type="match status" value="1"/>
</dbReference>
<dbReference type="SUPFAM" id="SSF50199">
    <property type="entry name" value="Staphylococcal nuclease"/>
    <property type="match status" value="1"/>
</dbReference>
<evidence type="ECO:0000256" key="1">
    <source>
        <dbReference type="SAM" id="MobiDB-lite"/>
    </source>
</evidence>
<feature type="compositionally biased region" description="Pro residues" evidence="1">
    <location>
        <begin position="279"/>
        <end position="296"/>
    </location>
</feature>
<dbReference type="Proteomes" id="UP000241158">
    <property type="component" value="Unassembled WGS sequence"/>
</dbReference>
<dbReference type="AlphaFoldDB" id="A0A2P7B0R7"/>
<organism evidence="2 3">
    <name type="scientific">Phyllobacterium endophyticum</name>
    <dbReference type="NCBI Taxonomy" id="1149773"/>
    <lineage>
        <taxon>Bacteria</taxon>
        <taxon>Pseudomonadati</taxon>
        <taxon>Pseudomonadota</taxon>
        <taxon>Alphaproteobacteria</taxon>
        <taxon>Hyphomicrobiales</taxon>
        <taxon>Phyllobacteriaceae</taxon>
        <taxon>Phyllobacterium</taxon>
    </lineage>
</organism>
<evidence type="ECO:0000313" key="3">
    <source>
        <dbReference type="Proteomes" id="UP000241158"/>
    </source>
</evidence>
<dbReference type="OrthoDB" id="9810674at2"/>
<evidence type="ECO:0008006" key="4">
    <source>
        <dbReference type="Google" id="ProtNLM"/>
    </source>
</evidence>